<dbReference type="EMBL" id="HBHX01018255">
    <property type="protein sequence ID" value="CAE0109480.1"/>
    <property type="molecule type" value="Transcribed_RNA"/>
</dbReference>
<sequence>MGEGQGNGHRGWTAVARDVSRSFHLVMVTPGLFFLSTAHAGVACCMLRVVCCMLRRACCMLRRAQVVRDVGVLDPSAWDLPDKRVHTADGMRVGGGCAHACTVRQPSITVSRHLSSLVCECVLVCACVRVYD</sequence>
<keyword evidence="1" id="KW-1133">Transmembrane helix</keyword>
<name>A0A7S3ANI5_9EUKA</name>
<proteinExistence type="predicted"/>
<feature type="transmembrane region" description="Helical" evidence="1">
    <location>
        <begin position="32"/>
        <end position="54"/>
    </location>
</feature>
<gene>
    <name evidence="2" type="ORF">HERI1096_LOCUS10140</name>
</gene>
<dbReference type="AlphaFoldDB" id="A0A7S3ANI5"/>
<keyword evidence="1" id="KW-0472">Membrane</keyword>
<accession>A0A7S3ANI5</accession>
<keyword evidence="1" id="KW-0812">Transmembrane</keyword>
<evidence type="ECO:0000313" key="2">
    <source>
        <dbReference type="EMBL" id="CAE0109480.1"/>
    </source>
</evidence>
<reference evidence="2" key="1">
    <citation type="submission" date="2021-01" db="EMBL/GenBank/DDBJ databases">
        <authorList>
            <person name="Corre E."/>
            <person name="Pelletier E."/>
            <person name="Niang G."/>
            <person name="Scheremetjew M."/>
            <person name="Finn R."/>
            <person name="Kale V."/>
            <person name="Holt S."/>
            <person name="Cochrane G."/>
            <person name="Meng A."/>
            <person name="Brown T."/>
            <person name="Cohen L."/>
        </authorList>
    </citation>
    <scope>NUCLEOTIDE SEQUENCE</scope>
    <source>
        <strain evidence="2">CCMP281</strain>
    </source>
</reference>
<protein>
    <submittedName>
        <fullName evidence="2">Uncharacterized protein</fullName>
    </submittedName>
</protein>
<evidence type="ECO:0000256" key="1">
    <source>
        <dbReference type="SAM" id="Phobius"/>
    </source>
</evidence>
<organism evidence="2">
    <name type="scientific">Haptolina ericina</name>
    <dbReference type="NCBI Taxonomy" id="156174"/>
    <lineage>
        <taxon>Eukaryota</taxon>
        <taxon>Haptista</taxon>
        <taxon>Haptophyta</taxon>
        <taxon>Prymnesiophyceae</taxon>
        <taxon>Prymnesiales</taxon>
        <taxon>Prymnesiaceae</taxon>
        <taxon>Haptolina</taxon>
    </lineage>
</organism>